<proteinExistence type="predicted"/>
<evidence type="ECO:0000313" key="3">
    <source>
        <dbReference type="Proteomes" id="UP001168540"/>
    </source>
</evidence>
<comment type="caution">
    <text evidence="2">The sequence shown here is derived from an EMBL/GenBank/DDBJ whole genome shotgun (WGS) entry which is preliminary data.</text>
</comment>
<feature type="signal peptide" evidence="1">
    <location>
        <begin position="1"/>
        <end position="21"/>
    </location>
</feature>
<keyword evidence="1" id="KW-0732">Signal</keyword>
<accession>A0ABT7XJZ5</accession>
<evidence type="ECO:0000256" key="1">
    <source>
        <dbReference type="SAM" id="SignalP"/>
    </source>
</evidence>
<reference evidence="2" key="1">
    <citation type="submission" date="2023-06" db="EMBL/GenBank/DDBJ databases">
        <authorList>
            <person name="Zhang S."/>
        </authorList>
    </citation>
    <scope>NUCLEOTIDE SEQUENCE</scope>
    <source>
        <strain evidence="2">SG2303</strain>
    </source>
</reference>
<gene>
    <name evidence="2" type="ORF">QU481_04340</name>
</gene>
<organism evidence="2 3">
    <name type="scientific">Crenobacter oryzisoli</name>
    <dbReference type="NCBI Taxonomy" id="3056844"/>
    <lineage>
        <taxon>Bacteria</taxon>
        <taxon>Pseudomonadati</taxon>
        <taxon>Pseudomonadota</taxon>
        <taxon>Betaproteobacteria</taxon>
        <taxon>Neisseriales</taxon>
        <taxon>Neisseriaceae</taxon>
        <taxon>Crenobacter</taxon>
    </lineage>
</organism>
<protein>
    <submittedName>
        <fullName evidence="2">Uncharacterized protein</fullName>
    </submittedName>
</protein>
<name>A0ABT7XJZ5_9NEIS</name>
<dbReference type="EMBL" id="JAUEDK010000005">
    <property type="protein sequence ID" value="MDN0074116.1"/>
    <property type="molecule type" value="Genomic_DNA"/>
</dbReference>
<dbReference type="Proteomes" id="UP001168540">
    <property type="component" value="Unassembled WGS sequence"/>
</dbReference>
<sequence length="182" mass="20705">MRRLCVLLLSLPIWFASPAWSTTLKVCYHYGCQRQAAFQVSERDEISLAALFSSTHSDVEERIAVVQAVQQLYQVAATQFAPIAEDRGGNFRDGTAEGKMDCVDHSTNVQGFLDYFMAQGWLRFHQLMGRTWRAPWVLDLHYAAQLHDIVDGSDWIVDSWFKDFGAPPLMVPLAIWMEGYSP</sequence>
<dbReference type="RefSeq" id="WP_289828662.1">
    <property type="nucleotide sequence ID" value="NZ_JAUEDK010000005.1"/>
</dbReference>
<feature type="chain" id="PRO_5046665753" evidence="1">
    <location>
        <begin position="22"/>
        <end position="182"/>
    </location>
</feature>
<keyword evidence="3" id="KW-1185">Reference proteome</keyword>
<evidence type="ECO:0000313" key="2">
    <source>
        <dbReference type="EMBL" id="MDN0074116.1"/>
    </source>
</evidence>